<evidence type="ECO:0000259" key="7">
    <source>
        <dbReference type="Pfam" id="PF08281"/>
    </source>
</evidence>
<sequence>MCRGNKIFKKVNLFELITPLYNVGCTLWKEFNKLVDIDLIKRCQQGEKGAFDALYQACATKALRTAYLLVGNKSIAEDIIQEAFFECYRDIKKLRTPEAFQVWFNRILVRISWRMASRERKTIHESLDDSALERLPDQQDVLEAVEASQNSRVIRQAINNLSVPLRTTMILYYYNDMSVKEISQVMNCFQGTVKTRLLNGRKKLARELKKRPGDCADKMTSGPLKKECVAHE</sequence>
<dbReference type="GO" id="GO:0003677">
    <property type="term" value="F:DNA binding"/>
    <property type="evidence" value="ECO:0007669"/>
    <property type="project" value="InterPro"/>
</dbReference>
<dbReference type="NCBIfam" id="TIGR02937">
    <property type="entry name" value="sigma70-ECF"/>
    <property type="match status" value="1"/>
</dbReference>
<feature type="domain" description="RNA polymerase sigma factor 70 region 4 type 2" evidence="7">
    <location>
        <begin position="152"/>
        <end position="204"/>
    </location>
</feature>
<dbReference type="InterPro" id="IPR039425">
    <property type="entry name" value="RNA_pol_sigma-70-like"/>
</dbReference>
<evidence type="ECO:0000313" key="8">
    <source>
        <dbReference type="EMBL" id="GBF35082.1"/>
    </source>
</evidence>
<dbReference type="PANTHER" id="PTHR43133:SF60">
    <property type="entry name" value="RNA POLYMERASE SIGMA FACTOR SIGV"/>
    <property type="match status" value="1"/>
</dbReference>
<keyword evidence="3" id="KW-0731">Sigma factor</keyword>
<gene>
    <name evidence="8" type="ORF">DCCM_4205</name>
</gene>
<feature type="region of interest" description="Disordered" evidence="5">
    <location>
        <begin position="213"/>
        <end position="232"/>
    </location>
</feature>
<evidence type="ECO:0000313" key="9">
    <source>
        <dbReference type="Proteomes" id="UP000239549"/>
    </source>
</evidence>
<evidence type="ECO:0000256" key="4">
    <source>
        <dbReference type="ARBA" id="ARBA00023163"/>
    </source>
</evidence>
<evidence type="ECO:0000256" key="2">
    <source>
        <dbReference type="ARBA" id="ARBA00023015"/>
    </source>
</evidence>
<accession>A0A2L2XG23</accession>
<dbReference type="InterPro" id="IPR007627">
    <property type="entry name" value="RNA_pol_sigma70_r2"/>
</dbReference>
<dbReference type="SUPFAM" id="SSF88659">
    <property type="entry name" value="Sigma3 and sigma4 domains of RNA polymerase sigma factors"/>
    <property type="match status" value="1"/>
</dbReference>
<dbReference type="InterPro" id="IPR013249">
    <property type="entry name" value="RNA_pol_sigma70_r4_t2"/>
</dbReference>
<evidence type="ECO:0000256" key="1">
    <source>
        <dbReference type="ARBA" id="ARBA00010641"/>
    </source>
</evidence>
<dbReference type="InterPro" id="IPR013325">
    <property type="entry name" value="RNA_pol_sigma_r2"/>
</dbReference>
<dbReference type="InterPro" id="IPR013324">
    <property type="entry name" value="RNA_pol_sigma_r3/r4-like"/>
</dbReference>
<dbReference type="Gene3D" id="1.10.10.10">
    <property type="entry name" value="Winged helix-like DNA-binding domain superfamily/Winged helix DNA-binding domain"/>
    <property type="match status" value="1"/>
</dbReference>
<dbReference type="Gene3D" id="1.10.1740.10">
    <property type="match status" value="1"/>
</dbReference>
<comment type="caution">
    <text evidence="8">The sequence shown here is derived from an EMBL/GenBank/DDBJ whole genome shotgun (WGS) entry which is preliminary data.</text>
</comment>
<dbReference type="CDD" id="cd06171">
    <property type="entry name" value="Sigma70_r4"/>
    <property type="match status" value="1"/>
</dbReference>
<dbReference type="GO" id="GO:0006352">
    <property type="term" value="P:DNA-templated transcription initiation"/>
    <property type="evidence" value="ECO:0007669"/>
    <property type="project" value="InterPro"/>
</dbReference>
<proteinExistence type="inferred from homology"/>
<dbReference type="GO" id="GO:0016987">
    <property type="term" value="F:sigma factor activity"/>
    <property type="evidence" value="ECO:0007669"/>
    <property type="project" value="UniProtKB-KW"/>
</dbReference>
<keyword evidence="9" id="KW-1185">Reference proteome</keyword>
<feature type="domain" description="RNA polymerase sigma-70 region 2" evidence="6">
    <location>
        <begin position="54"/>
        <end position="119"/>
    </location>
</feature>
<keyword evidence="2" id="KW-0805">Transcription regulation</keyword>
<dbReference type="InterPro" id="IPR014284">
    <property type="entry name" value="RNA_pol_sigma-70_dom"/>
</dbReference>
<protein>
    <submittedName>
        <fullName evidence="8">RNA polymerase sigma factor SigW</fullName>
    </submittedName>
</protein>
<dbReference type="AlphaFoldDB" id="A0A2L2XG23"/>
<dbReference type="EMBL" id="BFAV01000157">
    <property type="protein sequence ID" value="GBF35082.1"/>
    <property type="molecule type" value="Genomic_DNA"/>
</dbReference>
<organism evidence="8 9">
    <name type="scientific">Desulfocucumis palustris</name>
    <dbReference type="NCBI Taxonomy" id="1898651"/>
    <lineage>
        <taxon>Bacteria</taxon>
        <taxon>Bacillati</taxon>
        <taxon>Bacillota</taxon>
        <taxon>Clostridia</taxon>
        <taxon>Eubacteriales</taxon>
        <taxon>Desulfocucumaceae</taxon>
        <taxon>Desulfocucumis</taxon>
    </lineage>
</organism>
<dbReference type="InterPro" id="IPR036388">
    <property type="entry name" value="WH-like_DNA-bd_sf"/>
</dbReference>
<dbReference type="SUPFAM" id="SSF88946">
    <property type="entry name" value="Sigma2 domain of RNA polymerase sigma factors"/>
    <property type="match status" value="1"/>
</dbReference>
<dbReference type="Proteomes" id="UP000239549">
    <property type="component" value="Unassembled WGS sequence"/>
</dbReference>
<reference evidence="9" key="1">
    <citation type="submission" date="2018-02" db="EMBL/GenBank/DDBJ databases">
        <title>Genome sequence of Desulfocucumis palustris strain NAW-5.</title>
        <authorList>
            <person name="Watanabe M."/>
            <person name="Kojima H."/>
            <person name="Fukui M."/>
        </authorList>
    </citation>
    <scope>NUCLEOTIDE SEQUENCE [LARGE SCALE GENOMIC DNA]</scope>
    <source>
        <strain evidence="9">NAW-5</strain>
    </source>
</reference>
<evidence type="ECO:0000256" key="3">
    <source>
        <dbReference type="ARBA" id="ARBA00023082"/>
    </source>
</evidence>
<dbReference type="Pfam" id="PF08281">
    <property type="entry name" value="Sigma70_r4_2"/>
    <property type="match status" value="1"/>
</dbReference>
<dbReference type="Pfam" id="PF04542">
    <property type="entry name" value="Sigma70_r2"/>
    <property type="match status" value="1"/>
</dbReference>
<name>A0A2L2XG23_9FIRM</name>
<evidence type="ECO:0000256" key="5">
    <source>
        <dbReference type="SAM" id="MobiDB-lite"/>
    </source>
</evidence>
<keyword evidence="4" id="KW-0804">Transcription</keyword>
<evidence type="ECO:0000259" key="6">
    <source>
        <dbReference type="Pfam" id="PF04542"/>
    </source>
</evidence>
<comment type="similarity">
    <text evidence="1">Belongs to the sigma-70 factor family. ECF subfamily.</text>
</comment>
<dbReference type="PANTHER" id="PTHR43133">
    <property type="entry name" value="RNA POLYMERASE ECF-TYPE SIGMA FACTO"/>
    <property type="match status" value="1"/>
</dbReference>